<protein>
    <submittedName>
        <fullName evidence="1">Uncharacterized protein</fullName>
    </submittedName>
</protein>
<dbReference type="EMBL" id="CADCTY010000217">
    <property type="protein sequence ID" value="CAA9305489.1"/>
    <property type="molecule type" value="Genomic_DNA"/>
</dbReference>
<reference evidence="1" key="1">
    <citation type="submission" date="2020-02" db="EMBL/GenBank/DDBJ databases">
        <authorList>
            <person name="Meier V. D."/>
        </authorList>
    </citation>
    <scope>NUCLEOTIDE SEQUENCE</scope>
    <source>
        <strain evidence="1">AVDCRST_MAG94</strain>
    </source>
</reference>
<name>A0A6J4KGN2_9CYAN</name>
<sequence length="57" mass="6207">MKARSPTSLRSRGSQALTHNSNRIAIYLQAIALLNLPNLWLAGGAVAKYCLAIALWQ</sequence>
<evidence type="ECO:0000313" key="1">
    <source>
        <dbReference type="EMBL" id="CAA9305489.1"/>
    </source>
</evidence>
<dbReference type="AlphaFoldDB" id="A0A6J4KGN2"/>
<proteinExistence type="predicted"/>
<organism evidence="1">
    <name type="scientific">uncultured Leptolyngbya sp</name>
    <dbReference type="NCBI Taxonomy" id="332963"/>
    <lineage>
        <taxon>Bacteria</taxon>
        <taxon>Bacillati</taxon>
        <taxon>Cyanobacteriota</taxon>
        <taxon>Cyanophyceae</taxon>
        <taxon>Leptolyngbyales</taxon>
        <taxon>Leptolyngbyaceae</taxon>
        <taxon>Leptolyngbya group</taxon>
        <taxon>Leptolyngbya</taxon>
        <taxon>environmental samples</taxon>
    </lineage>
</organism>
<accession>A0A6J4KGN2</accession>
<gene>
    <name evidence="1" type="ORF">AVDCRST_MAG94-647</name>
</gene>